<evidence type="ECO:0000256" key="3">
    <source>
        <dbReference type="ARBA" id="ARBA00022475"/>
    </source>
</evidence>
<keyword evidence="5 7" id="KW-1133">Transmembrane helix</keyword>
<feature type="transmembrane region" description="Helical" evidence="7">
    <location>
        <begin position="182"/>
        <end position="205"/>
    </location>
</feature>
<proteinExistence type="predicted"/>
<keyword evidence="6 7" id="KW-0472">Membrane</keyword>
<feature type="transmembrane region" description="Helical" evidence="7">
    <location>
        <begin position="57"/>
        <end position="83"/>
    </location>
</feature>
<protein>
    <submittedName>
        <fullName evidence="8">MFS transporter</fullName>
    </submittedName>
</protein>
<gene>
    <name evidence="8" type="ORF">GCM10009760_21280</name>
</gene>
<dbReference type="Pfam" id="PF07690">
    <property type="entry name" value="MFS_1"/>
    <property type="match status" value="1"/>
</dbReference>
<evidence type="ECO:0000256" key="6">
    <source>
        <dbReference type="ARBA" id="ARBA00023136"/>
    </source>
</evidence>
<dbReference type="InterPro" id="IPR050171">
    <property type="entry name" value="MFS_Transporters"/>
</dbReference>
<evidence type="ECO:0000256" key="4">
    <source>
        <dbReference type="ARBA" id="ARBA00022692"/>
    </source>
</evidence>
<feature type="transmembrane region" description="Helical" evidence="7">
    <location>
        <begin position="226"/>
        <end position="253"/>
    </location>
</feature>
<dbReference type="Proteomes" id="UP001422759">
    <property type="component" value="Unassembled WGS sequence"/>
</dbReference>
<dbReference type="RefSeq" id="WP_344463290.1">
    <property type="nucleotide sequence ID" value="NZ_BAAANT010000009.1"/>
</dbReference>
<dbReference type="InterPro" id="IPR011701">
    <property type="entry name" value="MFS"/>
</dbReference>
<sequence>MTTTGQSTTTPDPGRPGFLNRLLPVAGHQRRVAAANLVNSIGSGLYSVTSALYFTRIVGLSITQVAAGLSGGALLGLLAAAPMGYLADRLGARRVYVAAMGVAATAMVAFTMVRTFWQFLAVAFCSGLAMAAGQAAGPPIVRQYGGPDIVTFRAYLRSVVNLGYGIGALLSVVAVQGGSRHLYLGILLLNSFSYLACAVVMLSLPRRTVEVTRPAGGGWVALRDRPYAVVSLLSGMMALHMALLTFALPLWIIQHGHTPHWLASGAVALNTLIVVVLQVRVGRGVDTVPAAGRAMRTAGFLVLGGMAVLALLPALNAWLGAVAVAGGVLVYTLGELWQVAGTMELNYGLALPHLQGQYSGVFTLGQGAAYALSPAVLGAMCLQWGATGWLVMGVALAVLGALAPRVAVWAESTRPREATPGIEAEEPCQY</sequence>
<feature type="transmembrane region" description="Helical" evidence="7">
    <location>
        <begin position="386"/>
        <end position="408"/>
    </location>
</feature>
<dbReference type="SUPFAM" id="SSF103473">
    <property type="entry name" value="MFS general substrate transporter"/>
    <property type="match status" value="1"/>
</dbReference>
<keyword evidence="2" id="KW-0813">Transport</keyword>
<accession>A0ABN2ZB20</accession>
<feature type="transmembrane region" description="Helical" evidence="7">
    <location>
        <begin position="294"/>
        <end position="312"/>
    </location>
</feature>
<keyword evidence="3" id="KW-1003">Cell membrane</keyword>
<dbReference type="EMBL" id="BAAANT010000009">
    <property type="protein sequence ID" value="GAA2139261.1"/>
    <property type="molecule type" value="Genomic_DNA"/>
</dbReference>
<comment type="subcellular location">
    <subcellularLocation>
        <location evidence="1">Cell membrane</location>
        <topology evidence="1">Multi-pass membrane protein</topology>
    </subcellularLocation>
</comment>
<feature type="transmembrane region" description="Helical" evidence="7">
    <location>
        <begin position="119"/>
        <end position="142"/>
    </location>
</feature>
<evidence type="ECO:0000256" key="5">
    <source>
        <dbReference type="ARBA" id="ARBA00022989"/>
    </source>
</evidence>
<feature type="transmembrane region" description="Helical" evidence="7">
    <location>
        <begin position="259"/>
        <end position="282"/>
    </location>
</feature>
<evidence type="ECO:0000256" key="7">
    <source>
        <dbReference type="SAM" id="Phobius"/>
    </source>
</evidence>
<evidence type="ECO:0000256" key="1">
    <source>
        <dbReference type="ARBA" id="ARBA00004651"/>
    </source>
</evidence>
<dbReference type="PANTHER" id="PTHR23517">
    <property type="entry name" value="RESISTANCE PROTEIN MDTM, PUTATIVE-RELATED-RELATED"/>
    <property type="match status" value="1"/>
</dbReference>
<keyword evidence="4 7" id="KW-0812">Transmembrane</keyword>
<reference evidence="8 9" key="1">
    <citation type="journal article" date="2019" name="Int. J. Syst. Evol. Microbiol.">
        <title>The Global Catalogue of Microorganisms (GCM) 10K type strain sequencing project: providing services to taxonomists for standard genome sequencing and annotation.</title>
        <authorList>
            <consortium name="The Broad Institute Genomics Platform"/>
            <consortium name="The Broad Institute Genome Sequencing Center for Infectious Disease"/>
            <person name="Wu L."/>
            <person name="Ma J."/>
        </authorList>
    </citation>
    <scope>NUCLEOTIDE SEQUENCE [LARGE SCALE GENOMIC DNA]</scope>
    <source>
        <strain evidence="8 9">JCM 14560</strain>
    </source>
</reference>
<comment type="caution">
    <text evidence="8">The sequence shown here is derived from an EMBL/GenBank/DDBJ whole genome shotgun (WGS) entry which is preliminary data.</text>
</comment>
<evidence type="ECO:0000256" key="2">
    <source>
        <dbReference type="ARBA" id="ARBA00022448"/>
    </source>
</evidence>
<evidence type="ECO:0000313" key="8">
    <source>
        <dbReference type="EMBL" id="GAA2139261.1"/>
    </source>
</evidence>
<keyword evidence="9" id="KW-1185">Reference proteome</keyword>
<dbReference type="Gene3D" id="1.20.1250.20">
    <property type="entry name" value="MFS general substrate transporter like domains"/>
    <property type="match status" value="1"/>
</dbReference>
<feature type="transmembrane region" description="Helical" evidence="7">
    <location>
        <begin position="154"/>
        <end position="176"/>
    </location>
</feature>
<evidence type="ECO:0000313" key="9">
    <source>
        <dbReference type="Proteomes" id="UP001422759"/>
    </source>
</evidence>
<dbReference type="InterPro" id="IPR036259">
    <property type="entry name" value="MFS_trans_sf"/>
</dbReference>
<feature type="transmembrane region" description="Helical" evidence="7">
    <location>
        <begin position="95"/>
        <end position="113"/>
    </location>
</feature>
<organism evidence="8 9">
    <name type="scientific">Kitasatospora kazusensis</name>
    <dbReference type="NCBI Taxonomy" id="407974"/>
    <lineage>
        <taxon>Bacteria</taxon>
        <taxon>Bacillati</taxon>
        <taxon>Actinomycetota</taxon>
        <taxon>Actinomycetes</taxon>
        <taxon>Kitasatosporales</taxon>
        <taxon>Streptomycetaceae</taxon>
        <taxon>Kitasatospora</taxon>
    </lineage>
</organism>
<name>A0ABN2ZB20_9ACTN</name>